<feature type="transmembrane region" description="Helical" evidence="1">
    <location>
        <begin position="30"/>
        <end position="48"/>
    </location>
</feature>
<dbReference type="Proteomes" id="UP000035704">
    <property type="component" value="Chromosome"/>
</dbReference>
<evidence type="ECO:0000313" key="2">
    <source>
        <dbReference type="EMBL" id="AKL96056.1"/>
    </source>
</evidence>
<keyword evidence="1" id="KW-0472">Membrane</keyword>
<evidence type="ECO:0000256" key="1">
    <source>
        <dbReference type="SAM" id="Phobius"/>
    </source>
</evidence>
<sequence length="70" mass="7666">MMYLIAFSINGCIAEFIKVNPMVAGPISITHVYSVLIIGTTLLVMNWLKKKQQKAQPTVAKPTPHGGKIN</sequence>
<keyword evidence="1" id="KW-0812">Transmembrane</keyword>
<dbReference type="GO" id="GO:0016757">
    <property type="term" value="F:glycosyltransferase activity"/>
    <property type="evidence" value="ECO:0007669"/>
    <property type="project" value="UniProtKB-KW"/>
</dbReference>
<evidence type="ECO:0000313" key="3">
    <source>
        <dbReference type="Proteomes" id="UP000035704"/>
    </source>
</evidence>
<keyword evidence="2" id="KW-0449">Lipoprotein</keyword>
<dbReference type="PATRIC" id="fig|84022.6.peg.2640"/>
<dbReference type="STRING" id="84022.CACET_c26110"/>
<dbReference type="EC" id="2.4.99.-" evidence="2"/>
<keyword evidence="3" id="KW-1185">Reference proteome</keyword>
<proteinExistence type="predicted"/>
<protein>
    <submittedName>
        <fullName evidence="2">Prolipoprotein diacylglyceryl transferase Lgt</fullName>
        <ecNumber evidence="2">2.4.99.-</ecNumber>
    </submittedName>
</protein>
<accession>A0A0G3WBQ4</accession>
<dbReference type="AlphaFoldDB" id="A0A0G3WBQ4"/>
<reference evidence="2 3" key="1">
    <citation type="submission" date="2014-10" db="EMBL/GenBank/DDBJ databases">
        <title>Genome sequence of Clostridium aceticum DSM 1496.</title>
        <authorList>
            <person name="Poehlein A."/>
            <person name="Schiel-Bengelsdorf B."/>
            <person name="Gottschalk G."/>
            <person name="Duerre P."/>
            <person name="Daniel R."/>
        </authorList>
    </citation>
    <scope>NUCLEOTIDE SEQUENCE [LARGE SCALE GENOMIC DNA]</scope>
    <source>
        <strain evidence="2 3">DSM 1496</strain>
    </source>
</reference>
<keyword evidence="2" id="KW-0328">Glycosyltransferase</keyword>
<dbReference type="EMBL" id="CP009687">
    <property type="protein sequence ID" value="AKL96056.1"/>
    <property type="molecule type" value="Genomic_DNA"/>
</dbReference>
<gene>
    <name evidence="2" type="primary">lgt3</name>
    <name evidence="2" type="ORF">CACET_c26110</name>
</gene>
<dbReference type="KEGG" id="cace:CACET_c26110"/>
<keyword evidence="2" id="KW-0808">Transferase</keyword>
<keyword evidence="1" id="KW-1133">Transmembrane helix</keyword>
<name>A0A0G3WBQ4_9CLOT</name>
<organism evidence="2 3">
    <name type="scientific">Clostridium aceticum</name>
    <dbReference type="NCBI Taxonomy" id="84022"/>
    <lineage>
        <taxon>Bacteria</taxon>
        <taxon>Bacillati</taxon>
        <taxon>Bacillota</taxon>
        <taxon>Clostridia</taxon>
        <taxon>Eubacteriales</taxon>
        <taxon>Clostridiaceae</taxon>
        <taxon>Clostridium</taxon>
    </lineage>
</organism>